<evidence type="ECO:0000259" key="4">
    <source>
        <dbReference type="PROSITE" id="PS51077"/>
    </source>
</evidence>
<feature type="domain" description="IclR-ED" evidence="5">
    <location>
        <begin position="79"/>
        <end position="262"/>
    </location>
</feature>
<dbReference type="InterPro" id="IPR029016">
    <property type="entry name" value="GAF-like_dom_sf"/>
</dbReference>
<sequence length="263" mass="28062">MTDDTLNPAATSKDEVSALARGLAVLTVVARAPGSMSNRELADATKIPKATVSRLAATLVSAGYLRQQADSERFTLGAGVMELGSAYLRKFDLRSHARLHLAEVAEFAGAAVHMGVREGLDIVVIDAIRPHSAVILSRLDVGLRLAISSSAMGRVYTAALDAHARADLLTELRQAAGKDWRKQAAKLEAAVQEYAEYGYCSSFGDWHRDMHAIGVPVHGPGGELYAVSCGGPAYLLTERVMRERIAPRLVEAARAISKEAGQA</sequence>
<comment type="caution">
    <text evidence="6">The sequence shown here is derived from an EMBL/GenBank/DDBJ whole genome shotgun (WGS) entry which is preliminary data.</text>
</comment>
<organism evidence="6 7">
    <name type="scientific">Ottowia thiooxydans</name>
    <dbReference type="NCBI Taxonomy" id="219182"/>
    <lineage>
        <taxon>Bacteria</taxon>
        <taxon>Pseudomonadati</taxon>
        <taxon>Pseudomonadota</taxon>
        <taxon>Betaproteobacteria</taxon>
        <taxon>Burkholderiales</taxon>
        <taxon>Comamonadaceae</taxon>
        <taxon>Ottowia</taxon>
    </lineage>
</organism>
<protein>
    <submittedName>
        <fullName evidence="6">DNA-binding IclR family transcriptional regulator</fullName>
    </submittedName>
</protein>
<dbReference type="RefSeq" id="WP_354444311.1">
    <property type="nucleotide sequence ID" value="NZ_JBEPSH010000005.1"/>
</dbReference>
<gene>
    <name evidence="6" type="ORF">ABIE13_002818</name>
</gene>
<dbReference type="Pfam" id="PF09339">
    <property type="entry name" value="HTH_IclR"/>
    <property type="match status" value="1"/>
</dbReference>
<proteinExistence type="predicted"/>
<dbReference type="PANTHER" id="PTHR30136:SF33">
    <property type="entry name" value="TRANSCRIPTIONAL REGULATORY PROTEIN"/>
    <property type="match status" value="1"/>
</dbReference>
<dbReference type="Gene3D" id="3.30.450.40">
    <property type="match status" value="1"/>
</dbReference>
<dbReference type="InterPro" id="IPR036390">
    <property type="entry name" value="WH_DNA-bd_sf"/>
</dbReference>
<dbReference type="InterPro" id="IPR050707">
    <property type="entry name" value="HTH_MetabolicPath_Reg"/>
</dbReference>
<dbReference type="PROSITE" id="PS51077">
    <property type="entry name" value="HTH_ICLR"/>
    <property type="match status" value="1"/>
</dbReference>
<keyword evidence="2 6" id="KW-0238">DNA-binding</keyword>
<reference evidence="6 7" key="1">
    <citation type="submission" date="2024-06" db="EMBL/GenBank/DDBJ databases">
        <title>Sorghum-associated microbial communities from plants grown in Nebraska, USA.</title>
        <authorList>
            <person name="Schachtman D."/>
        </authorList>
    </citation>
    <scope>NUCLEOTIDE SEQUENCE [LARGE SCALE GENOMIC DNA]</scope>
    <source>
        <strain evidence="6 7">2709</strain>
    </source>
</reference>
<accession>A0ABV2QAX4</accession>
<dbReference type="SMART" id="SM00346">
    <property type="entry name" value="HTH_ICLR"/>
    <property type="match status" value="1"/>
</dbReference>
<evidence type="ECO:0000313" key="6">
    <source>
        <dbReference type="EMBL" id="MET4577707.1"/>
    </source>
</evidence>
<dbReference type="Gene3D" id="1.10.10.10">
    <property type="entry name" value="Winged helix-like DNA-binding domain superfamily/Winged helix DNA-binding domain"/>
    <property type="match status" value="1"/>
</dbReference>
<name>A0ABV2QAX4_9BURK</name>
<dbReference type="SUPFAM" id="SSF55781">
    <property type="entry name" value="GAF domain-like"/>
    <property type="match status" value="1"/>
</dbReference>
<dbReference type="InterPro" id="IPR014757">
    <property type="entry name" value="Tscrpt_reg_IclR_C"/>
</dbReference>
<evidence type="ECO:0000256" key="2">
    <source>
        <dbReference type="ARBA" id="ARBA00023125"/>
    </source>
</evidence>
<dbReference type="Pfam" id="PF01614">
    <property type="entry name" value="IclR_C"/>
    <property type="match status" value="1"/>
</dbReference>
<dbReference type="EMBL" id="JBEPSH010000005">
    <property type="protein sequence ID" value="MET4577707.1"/>
    <property type="molecule type" value="Genomic_DNA"/>
</dbReference>
<evidence type="ECO:0000313" key="7">
    <source>
        <dbReference type="Proteomes" id="UP001549320"/>
    </source>
</evidence>
<dbReference type="PANTHER" id="PTHR30136">
    <property type="entry name" value="HELIX-TURN-HELIX TRANSCRIPTIONAL REGULATOR, ICLR FAMILY"/>
    <property type="match status" value="1"/>
</dbReference>
<dbReference type="InterPro" id="IPR036388">
    <property type="entry name" value="WH-like_DNA-bd_sf"/>
</dbReference>
<evidence type="ECO:0000256" key="1">
    <source>
        <dbReference type="ARBA" id="ARBA00023015"/>
    </source>
</evidence>
<keyword evidence="3" id="KW-0804">Transcription</keyword>
<dbReference type="PROSITE" id="PS51078">
    <property type="entry name" value="ICLR_ED"/>
    <property type="match status" value="1"/>
</dbReference>
<evidence type="ECO:0000256" key="3">
    <source>
        <dbReference type="ARBA" id="ARBA00023163"/>
    </source>
</evidence>
<feature type="domain" description="HTH iclR-type" evidence="4">
    <location>
        <begin position="16"/>
        <end position="78"/>
    </location>
</feature>
<dbReference type="SUPFAM" id="SSF46785">
    <property type="entry name" value="Winged helix' DNA-binding domain"/>
    <property type="match status" value="1"/>
</dbReference>
<keyword evidence="1" id="KW-0805">Transcription regulation</keyword>
<evidence type="ECO:0000259" key="5">
    <source>
        <dbReference type="PROSITE" id="PS51078"/>
    </source>
</evidence>
<dbReference type="GO" id="GO:0003677">
    <property type="term" value="F:DNA binding"/>
    <property type="evidence" value="ECO:0007669"/>
    <property type="project" value="UniProtKB-KW"/>
</dbReference>
<dbReference type="InterPro" id="IPR005471">
    <property type="entry name" value="Tscrpt_reg_IclR_N"/>
</dbReference>
<dbReference type="Proteomes" id="UP001549320">
    <property type="component" value="Unassembled WGS sequence"/>
</dbReference>
<keyword evidence="7" id="KW-1185">Reference proteome</keyword>